<comment type="caution">
    <text evidence="2">The sequence shown here is derived from an EMBL/GenBank/DDBJ whole genome shotgun (WGS) entry which is preliminary data.</text>
</comment>
<evidence type="ECO:0000313" key="2">
    <source>
        <dbReference type="EMBL" id="KRX46138.1"/>
    </source>
</evidence>
<gene>
    <name evidence="2" type="ORF">T05_8979</name>
</gene>
<feature type="region of interest" description="Disordered" evidence="1">
    <location>
        <begin position="46"/>
        <end position="73"/>
    </location>
</feature>
<dbReference type="AlphaFoldDB" id="A0A0V0U4E0"/>
<evidence type="ECO:0000256" key="1">
    <source>
        <dbReference type="SAM" id="MobiDB-lite"/>
    </source>
</evidence>
<keyword evidence="3" id="KW-1185">Reference proteome</keyword>
<dbReference type="EMBL" id="JYDJ01000063">
    <property type="protein sequence ID" value="KRX46138.1"/>
    <property type="molecule type" value="Genomic_DNA"/>
</dbReference>
<protein>
    <submittedName>
        <fullName evidence="2">Uncharacterized protein</fullName>
    </submittedName>
</protein>
<name>A0A0V0U4E0_9BILA</name>
<proteinExistence type="predicted"/>
<feature type="compositionally biased region" description="Basic residues" evidence="1">
    <location>
        <begin position="46"/>
        <end position="61"/>
    </location>
</feature>
<organism evidence="2 3">
    <name type="scientific">Trichinella murrelli</name>
    <dbReference type="NCBI Taxonomy" id="144512"/>
    <lineage>
        <taxon>Eukaryota</taxon>
        <taxon>Metazoa</taxon>
        <taxon>Ecdysozoa</taxon>
        <taxon>Nematoda</taxon>
        <taxon>Enoplea</taxon>
        <taxon>Dorylaimia</taxon>
        <taxon>Trichinellida</taxon>
        <taxon>Trichinellidae</taxon>
        <taxon>Trichinella</taxon>
    </lineage>
</organism>
<evidence type="ECO:0000313" key="3">
    <source>
        <dbReference type="Proteomes" id="UP000055048"/>
    </source>
</evidence>
<accession>A0A0V0U4E0</accession>
<reference evidence="2 3" key="1">
    <citation type="submission" date="2015-01" db="EMBL/GenBank/DDBJ databases">
        <title>Evolution of Trichinella species and genotypes.</title>
        <authorList>
            <person name="Korhonen P.K."/>
            <person name="Edoardo P."/>
            <person name="Giuseppe L.R."/>
            <person name="Gasser R.B."/>
        </authorList>
    </citation>
    <scope>NUCLEOTIDE SEQUENCE [LARGE SCALE GENOMIC DNA]</scope>
    <source>
        <strain evidence="2">ISS417</strain>
    </source>
</reference>
<sequence length="111" mass="12401">MVAANKRLLVHVNCGHTIPKLMASLATRLDMSGSAERALSQASAVQHKRQGIRIRGSRHSRQGLDNRNGKYSRKFSIPDTTQMGMLKGNCITYLSLYEMSGIFDEVPLPWK</sequence>
<dbReference type="Proteomes" id="UP000055048">
    <property type="component" value="Unassembled WGS sequence"/>
</dbReference>